<dbReference type="InterPro" id="IPR015168">
    <property type="entry name" value="SsuA/THI5"/>
</dbReference>
<accession>A0ABU0H4A5</accession>
<evidence type="ECO:0000256" key="8">
    <source>
        <dbReference type="ARBA" id="ARBA00022977"/>
    </source>
</evidence>
<feature type="domain" description="SsuA/THI5-like" evidence="13">
    <location>
        <begin position="47"/>
        <end position="257"/>
    </location>
</feature>
<evidence type="ECO:0000256" key="12">
    <source>
        <dbReference type="SAM" id="SignalP"/>
    </source>
</evidence>
<evidence type="ECO:0000259" key="13">
    <source>
        <dbReference type="Pfam" id="PF09084"/>
    </source>
</evidence>
<organism evidence="14 15">
    <name type="scientific">Kaistia dalseonensis</name>
    <dbReference type="NCBI Taxonomy" id="410840"/>
    <lineage>
        <taxon>Bacteria</taxon>
        <taxon>Pseudomonadati</taxon>
        <taxon>Pseudomonadota</taxon>
        <taxon>Alphaproteobacteria</taxon>
        <taxon>Hyphomicrobiales</taxon>
        <taxon>Kaistiaceae</taxon>
        <taxon>Kaistia</taxon>
    </lineage>
</organism>
<dbReference type="Gene3D" id="3.40.190.10">
    <property type="entry name" value="Periplasmic binding protein-like II"/>
    <property type="match status" value="2"/>
</dbReference>
<proteinExistence type="inferred from homology"/>
<sequence>MMNKFMRAAAPLAALAMMGAVSLSPALAQDLKKVHLRLAYITGGVDAPMFVAAAKGYFKEQGLDVEIVDGNGSTGTIQAVGSGDFDIGIAGLGATAQAQQASGANDIIAVAGLLQKDPSSIVSLKGSGILKPKDIEGKRFGTDAGNLQDGMITAFAEANGIDMSKVETIIINTGEQVALLKGDIDFVNVWANPDGDKIGKIKPIETPILFADYGVNILGSSVIVRKDYLAKNPDVVRGFLAAITKGKADVDKDPEGAADIIMAARPDSDREIILGEIKVMPNYRQTAASKGKPFGWIAPEDIQQTISLLEKYSGMKPGLTPALIYDGSYLPQ</sequence>
<evidence type="ECO:0000256" key="5">
    <source>
        <dbReference type="ARBA" id="ARBA00022679"/>
    </source>
</evidence>
<dbReference type="InterPro" id="IPR027939">
    <property type="entry name" value="NMT1/THI5"/>
</dbReference>
<protein>
    <recommendedName>
        <fullName evidence="10">Thiamine pyrimidine synthase</fullName>
    </recommendedName>
</protein>
<evidence type="ECO:0000313" key="14">
    <source>
        <dbReference type="EMBL" id="MDQ0436615.1"/>
    </source>
</evidence>
<keyword evidence="9" id="KW-0408">Iron</keyword>
<evidence type="ECO:0000256" key="4">
    <source>
        <dbReference type="ARBA" id="ARBA00011738"/>
    </source>
</evidence>
<dbReference type="Proteomes" id="UP001241603">
    <property type="component" value="Unassembled WGS sequence"/>
</dbReference>
<evidence type="ECO:0000256" key="6">
    <source>
        <dbReference type="ARBA" id="ARBA00022723"/>
    </source>
</evidence>
<evidence type="ECO:0000313" key="15">
    <source>
        <dbReference type="Proteomes" id="UP001241603"/>
    </source>
</evidence>
<comment type="similarity">
    <text evidence="3">Belongs to the NMT1/THI5 family.</text>
</comment>
<dbReference type="EMBL" id="JAUSVO010000001">
    <property type="protein sequence ID" value="MDQ0436615.1"/>
    <property type="molecule type" value="Genomic_DNA"/>
</dbReference>
<evidence type="ECO:0000256" key="10">
    <source>
        <dbReference type="ARBA" id="ARBA00033171"/>
    </source>
</evidence>
<evidence type="ECO:0000256" key="9">
    <source>
        <dbReference type="ARBA" id="ARBA00023004"/>
    </source>
</evidence>
<comment type="pathway">
    <text evidence="2">Cofactor biosynthesis; thiamine diphosphate biosynthesis.</text>
</comment>
<dbReference type="SUPFAM" id="SSF53850">
    <property type="entry name" value="Periplasmic binding protein-like II"/>
    <property type="match status" value="1"/>
</dbReference>
<evidence type="ECO:0000256" key="7">
    <source>
        <dbReference type="ARBA" id="ARBA00022898"/>
    </source>
</evidence>
<gene>
    <name evidence="14" type="ORF">QO014_000985</name>
</gene>
<evidence type="ECO:0000256" key="3">
    <source>
        <dbReference type="ARBA" id="ARBA00009406"/>
    </source>
</evidence>
<reference evidence="14 15" key="1">
    <citation type="submission" date="2023-07" db="EMBL/GenBank/DDBJ databases">
        <title>Genomic Encyclopedia of Type Strains, Phase IV (KMG-IV): sequencing the most valuable type-strain genomes for metagenomic binning, comparative biology and taxonomic classification.</title>
        <authorList>
            <person name="Goeker M."/>
        </authorList>
    </citation>
    <scope>NUCLEOTIDE SEQUENCE [LARGE SCALE GENOMIC DNA]</scope>
    <source>
        <strain evidence="14 15">B6-8</strain>
    </source>
</reference>
<name>A0ABU0H4A5_9HYPH</name>
<evidence type="ECO:0000256" key="11">
    <source>
        <dbReference type="ARBA" id="ARBA00048179"/>
    </source>
</evidence>
<keyword evidence="15" id="KW-1185">Reference proteome</keyword>
<feature type="chain" id="PRO_5046903610" description="Thiamine pyrimidine synthase" evidence="12">
    <location>
        <begin position="29"/>
        <end position="332"/>
    </location>
</feature>
<comment type="subunit">
    <text evidence="4">Homodimer.</text>
</comment>
<comment type="function">
    <text evidence="1">Responsible for the formation of the pyrimidine heterocycle in the thiamine biosynthesis pathway. Catalyzes the formation of hydroxymethylpyrimidine phosphate (HMP-P) from histidine and pyridoxal phosphate (PLP). The protein uses PLP and the active site histidine to form HMP-P, generating an inactive enzyme. The enzyme can only undergo a single turnover, which suggests it is a suicide enzyme.</text>
</comment>
<comment type="catalytic activity">
    <reaction evidence="11">
        <text>N(6)-(pyridoxal phosphate)-L-lysyl-[4-amino-5-hydroxymethyl-2-methylpyrimidine phosphate synthase] + L-histidyl-[4-amino-5-hydroxymethyl-2-methylpyrimidine phosphate synthase] + 2 Fe(3+) + 4 H2O = L-lysyl-[4-amino-5-hydroxymethyl-2-methylpyrimidine phosphate synthase] + (2S)-2-amino-5-hydroxy-4-oxopentanoyl-[4-amino-5-hydroxymethyl-2-methylpyrimidine phosphate synthase] + 4-amino-2-methyl-5-(phosphooxymethyl)pyrimidine + 3-oxopropanoate + 2 Fe(2+) + 2 H(+)</text>
        <dbReference type="Rhea" id="RHEA:65756"/>
        <dbReference type="Rhea" id="RHEA-COMP:16892"/>
        <dbReference type="Rhea" id="RHEA-COMP:16893"/>
        <dbReference type="Rhea" id="RHEA-COMP:16894"/>
        <dbReference type="Rhea" id="RHEA-COMP:16895"/>
        <dbReference type="ChEBI" id="CHEBI:15377"/>
        <dbReference type="ChEBI" id="CHEBI:15378"/>
        <dbReference type="ChEBI" id="CHEBI:29033"/>
        <dbReference type="ChEBI" id="CHEBI:29034"/>
        <dbReference type="ChEBI" id="CHEBI:29969"/>
        <dbReference type="ChEBI" id="CHEBI:29979"/>
        <dbReference type="ChEBI" id="CHEBI:33190"/>
        <dbReference type="ChEBI" id="CHEBI:58354"/>
        <dbReference type="ChEBI" id="CHEBI:143915"/>
        <dbReference type="ChEBI" id="CHEBI:157692"/>
    </reaction>
    <physiologicalReaction direction="left-to-right" evidence="11">
        <dbReference type="Rhea" id="RHEA:65757"/>
    </physiologicalReaction>
</comment>
<dbReference type="PANTHER" id="PTHR31528">
    <property type="entry name" value="4-AMINO-5-HYDROXYMETHYL-2-METHYLPYRIMIDINE PHOSPHATE SYNTHASE THI11-RELATED"/>
    <property type="match status" value="1"/>
</dbReference>
<keyword evidence="7" id="KW-0663">Pyridoxal phosphate</keyword>
<evidence type="ECO:0000256" key="2">
    <source>
        <dbReference type="ARBA" id="ARBA00004948"/>
    </source>
</evidence>
<dbReference type="PANTHER" id="PTHR31528:SF1">
    <property type="entry name" value="4-AMINO-5-HYDROXYMETHYL-2-METHYLPYRIMIDINE PHOSPHATE SYNTHASE THI11-RELATED"/>
    <property type="match status" value="1"/>
</dbReference>
<feature type="signal peptide" evidence="12">
    <location>
        <begin position="1"/>
        <end position="28"/>
    </location>
</feature>
<keyword evidence="12" id="KW-0732">Signal</keyword>
<keyword evidence="5" id="KW-0808">Transferase</keyword>
<keyword evidence="8" id="KW-0784">Thiamine biosynthesis</keyword>
<dbReference type="Pfam" id="PF09084">
    <property type="entry name" value="NMT1"/>
    <property type="match status" value="1"/>
</dbReference>
<comment type="caution">
    <text evidence="14">The sequence shown here is derived from an EMBL/GenBank/DDBJ whole genome shotgun (WGS) entry which is preliminary data.</text>
</comment>
<evidence type="ECO:0000256" key="1">
    <source>
        <dbReference type="ARBA" id="ARBA00003469"/>
    </source>
</evidence>
<keyword evidence="6" id="KW-0479">Metal-binding</keyword>